<organism evidence="1 2">
    <name type="scientific">Sediminibacterium ginsengisoli</name>
    <dbReference type="NCBI Taxonomy" id="413434"/>
    <lineage>
        <taxon>Bacteria</taxon>
        <taxon>Pseudomonadati</taxon>
        <taxon>Bacteroidota</taxon>
        <taxon>Chitinophagia</taxon>
        <taxon>Chitinophagales</taxon>
        <taxon>Chitinophagaceae</taxon>
        <taxon>Sediminibacterium</taxon>
    </lineage>
</organism>
<evidence type="ECO:0000313" key="2">
    <source>
        <dbReference type="Proteomes" id="UP000190888"/>
    </source>
</evidence>
<accession>A0A1T4NFS2</accession>
<protein>
    <submittedName>
        <fullName evidence="1">Uncharacterized protein</fullName>
    </submittedName>
</protein>
<dbReference type="AlphaFoldDB" id="A0A1T4NFS2"/>
<proteinExistence type="predicted"/>
<dbReference type="STRING" id="413434.SAMN04488132_104234"/>
<evidence type="ECO:0000313" key="1">
    <source>
        <dbReference type="EMBL" id="SJZ77995.1"/>
    </source>
</evidence>
<name>A0A1T4NFS2_9BACT</name>
<reference evidence="1 2" key="1">
    <citation type="submission" date="2017-02" db="EMBL/GenBank/DDBJ databases">
        <authorList>
            <person name="Peterson S.W."/>
        </authorList>
    </citation>
    <scope>NUCLEOTIDE SEQUENCE [LARGE SCALE GENOMIC DNA]</scope>
    <source>
        <strain evidence="1 2">DSM 22335</strain>
    </source>
</reference>
<keyword evidence="2" id="KW-1185">Reference proteome</keyword>
<gene>
    <name evidence="1" type="ORF">SAMN04488132_104234</name>
</gene>
<dbReference type="EMBL" id="FUWH01000004">
    <property type="protein sequence ID" value="SJZ77995.1"/>
    <property type="molecule type" value="Genomic_DNA"/>
</dbReference>
<dbReference type="Proteomes" id="UP000190888">
    <property type="component" value="Unassembled WGS sequence"/>
</dbReference>
<sequence>MLYLLIFFKNGNLSEKLKEKLLEGMNRGLKCFEL</sequence>